<dbReference type="EMBL" id="CP023737">
    <property type="protein sequence ID" value="ATQ67924.1"/>
    <property type="molecule type" value="Genomic_DNA"/>
</dbReference>
<dbReference type="GO" id="GO:0003677">
    <property type="term" value="F:DNA binding"/>
    <property type="evidence" value="ECO:0007669"/>
    <property type="project" value="UniProtKB-KW"/>
</dbReference>
<dbReference type="AlphaFoldDB" id="A0A2D2CZ06"/>
<reference evidence="2" key="1">
    <citation type="submission" date="2017-10" db="EMBL/GenBank/DDBJ databases">
        <title>Completed PacBio SMRT sequence of Methylosinus trichosporium OB3b reveals presence of a third large plasmid.</title>
        <authorList>
            <person name="Charles T.C."/>
            <person name="Lynch M.D.J."/>
            <person name="Heil J.R."/>
            <person name="Cheng J."/>
        </authorList>
    </citation>
    <scope>NUCLEOTIDE SEQUENCE [LARGE SCALE GENOMIC DNA]</scope>
    <source>
        <strain evidence="2">OB3b</strain>
    </source>
</reference>
<sequence length="69" mass="7877">MARKPQHAPDPRWTPVDDCVAAYRLSRSTLYRRAREGSVRRTRRGSDVFFSAADLDSLLDRNATELAAR</sequence>
<protein>
    <submittedName>
        <fullName evidence="1">DNA-binding protein</fullName>
    </submittedName>
</protein>
<keyword evidence="2" id="KW-1185">Reference proteome</keyword>
<accession>A0A2D2CZ06</accession>
<evidence type="ECO:0000313" key="1">
    <source>
        <dbReference type="EMBL" id="ATQ67924.1"/>
    </source>
</evidence>
<evidence type="ECO:0000313" key="2">
    <source>
        <dbReference type="Proteomes" id="UP000230709"/>
    </source>
</evidence>
<proteinExistence type="predicted"/>
<dbReference type="Proteomes" id="UP000230709">
    <property type="component" value="Chromosome"/>
</dbReference>
<keyword evidence="1" id="KW-0238">DNA-binding</keyword>
<organism evidence="1 2">
    <name type="scientific">Methylosinus trichosporium (strain ATCC 35070 / NCIMB 11131 / UNIQEM 75 / OB3b)</name>
    <dbReference type="NCBI Taxonomy" id="595536"/>
    <lineage>
        <taxon>Bacteria</taxon>
        <taxon>Pseudomonadati</taxon>
        <taxon>Pseudomonadota</taxon>
        <taxon>Alphaproteobacteria</taxon>
        <taxon>Hyphomicrobiales</taxon>
        <taxon>Methylocystaceae</taxon>
        <taxon>Methylosinus</taxon>
    </lineage>
</organism>
<gene>
    <name evidence="1" type="ORF">CQW49_08510</name>
</gene>
<dbReference type="KEGG" id="mtw:CQW49_08510"/>
<dbReference type="STRING" id="595536.GCA_000178815_03450"/>
<name>A0A2D2CZ06_METT3</name>